<gene>
    <name evidence="3" type="ORF">A3224_13160</name>
</gene>
<feature type="transmembrane region" description="Helical" evidence="1">
    <location>
        <begin position="151"/>
        <end position="174"/>
    </location>
</feature>
<feature type="domain" description="EamA" evidence="2">
    <location>
        <begin position="13"/>
        <end position="139"/>
    </location>
</feature>
<dbReference type="Pfam" id="PF00892">
    <property type="entry name" value="EamA"/>
    <property type="match status" value="2"/>
</dbReference>
<dbReference type="Proteomes" id="UP000076077">
    <property type="component" value="Chromosome"/>
</dbReference>
<feature type="transmembrane region" description="Helical" evidence="1">
    <location>
        <begin position="186"/>
        <end position="204"/>
    </location>
</feature>
<feature type="transmembrane region" description="Helical" evidence="1">
    <location>
        <begin position="97"/>
        <end position="115"/>
    </location>
</feature>
<sequence>MVKRTQATAIGSLSILLWGTLALLTQLTENQVPPFQLLAMTFATAWLLMLIKGVLLGPSPRQLLRQPAAAWALGVGGLFGYHACYFAAMALAPAVEVSLLAYLWPLLIVLLSALLPGHRLLWVHVAGALVAMAGCWLLLDRGEGGFQWRYWPGYALALGCAFLWSGYSVLSRLLAQVKGEAPADAVGWYCAVTALLGLICHLLWESWVWPQGIHQWLGILGLGLGPVGIAFFTWDYGIKRGDLRLLGVLAYGAPLVSTLLLVVFGYAESSWSLVLSSLLIVGGALLAGAGPLWQARKVARRTEQLETP</sequence>
<reference evidence="4" key="1">
    <citation type="submission" date="2016-03" db="EMBL/GenBank/DDBJ databases">
        <authorList>
            <person name="Lee Y.-S."/>
            <person name="Choi Y.-L."/>
        </authorList>
    </citation>
    <scope>NUCLEOTIDE SEQUENCE [LARGE SCALE GENOMIC DNA]</scope>
    <source>
        <strain evidence="4">DAU221</strain>
    </source>
</reference>
<proteinExistence type="predicted"/>
<evidence type="ECO:0000313" key="4">
    <source>
        <dbReference type="Proteomes" id="UP000076077"/>
    </source>
</evidence>
<name>A0A143HRV0_MICTH</name>
<dbReference type="InterPro" id="IPR037185">
    <property type="entry name" value="EmrE-like"/>
</dbReference>
<evidence type="ECO:0000313" key="3">
    <source>
        <dbReference type="EMBL" id="AMX04246.1"/>
    </source>
</evidence>
<accession>A0A143HRV0</accession>
<dbReference type="AlphaFoldDB" id="A0A143HRV0"/>
<feature type="transmembrane region" description="Helical" evidence="1">
    <location>
        <begin position="38"/>
        <end position="56"/>
    </location>
</feature>
<feature type="transmembrane region" description="Helical" evidence="1">
    <location>
        <begin position="68"/>
        <end position="91"/>
    </location>
</feature>
<dbReference type="STRING" id="252514.A3224_13160"/>
<dbReference type="PANTHER" id="PTHR22911">
    <property type="entry name" value="ACYL-MALONYL CONDENSING ENZYME-RELATED"/>
    <property type="match status" value="1"/>
</dbReference>
<keyword evidence="1" id="KW-0472">Membrane</keyword>
<protein>
    <recommendedName>
        <fullName evidence="2">EamA domain-containing protein</fullName>
    </recommendedName>
</protein>
<feature type="transmembrane region" description="Helical" evidence="1">
    <location>
        <begin position="246"/>
        <end position="267"/>
    </location>
</feature>
<feature type="transmembrane region" description="Helical" evidence="1">
    <location>
        <begin position="120"/>
        <end position="139"/>
    </location>
</feature>
<dbReference type="GO" id="GO:0016020">
    <property type="term" value="C:membrane"/>
    <property type="evidence" value="ECO:0007669"/>
    <property type="project" value="InterPro"/>
</dbReference>
<dbReference type="InterPro" id="IPR000620">
    <property type="entry name" value="EamA_dom"/>
</dbReference>
<feature type="domain" description="EamA" evidence="2">
    <location>
        <begin position="152"/>
        <end position="287"/>
    </location>
</feature>
<keyword evidence="1" id="KW-0812">Transmembrane</keyword>
<dbReference type="KEGG" id="mthd:A3224_13160"/>
<organism evidence="3 4">
    <name type="scientific">Microbulbifer thermotolerans</name>
    <dbReference type="NCBI Taxonomy" id="252514"/>
    <lineage>
        <taxon>Bacteria</taxon>
        <taxon>Pseudomonadati</taxon>
        <taxon>Pseudomonadota</taxon>
        <taxon>Gammaproteobacteria</taxon>
        <taxon>Cellvibrionales</taxon>
        <taxon>Microbulbiferaceae</taxon>
        <taxon>Microbulbifer</taxon>
    </lineage>
</organism>
<keyword evidence="1" id="KW-1133">Transmembrane helix</keyword>
<feature type="transmembrane region" description="Helical" evidence="1">
    <location>
        <begin position="216"/>
        <end position="234"/>
    </location>
</feature>
<feature type="transmembrane region" description="Helical" evidence="1">
    <location>
        <begin position="273"/>
        <end position="293"/>
    </location>
</feature>
<dbReference type="EMBL" id="CP014864">
    <property type="protein sequence ID" value="AMX04246.1"/>
    <property type="molecule type" value="Genomic_DNA"/>
</dbReference>
<evidence type="ECO:0000256" key="1">
    <source>
        <dbReference type="SAM" id="Phobius"/>
    </source>
</evidence>
<evidence type="ECO:0000259" key="2">
    <source>
        <dbReference type="Pfam" id="PF00892"/>
    </source>
</evidence>
<dbReference type="SUPFAM" id="SSF103481">
    <property type="entry name" value="Multidrug resistance efflux transporter EmrE"/>
    <property type="match status" value="2"/>
</dbReference>
<dbReference type="PANTHER" id="PTHR22911:SF76">
    <property type="entry name" value="EAMA DOMAIN-CONTAINING PROTEIN"/>
    <property type="match status" value="1"/>
</dbReference>
<keyword evidence="4" id="KW-1185">Reference proteome</keyword>